<evidence type="ECO:0000256" key="2">
    <source>
        <dbReference type="ARBA" id="ARBA00004429"/>
    </source>
</evidence>
<evidence type="ECO:0000256" key="15">
    <source>
        <dbReference type="SAM" id="Phobius"/>
    </source>
</evidence>
<keyword evidence="19" id="KW-1185">Reference proteome</keyword>
<evidence type="ECO:0000256" key="7">
    <source>
        <dbReference type="ARBA" id="ARBA00022679"/>
    </source>
</evidence>
<dbReference type="SMART" id="SM00304">
    <property type="entry name" value="HAMP"/>
    <property type="match status" value="1"/>
</dbReference>
<gene>
    <name evidence="18" type="ORF">WH50_00590</name>
</gene>
<evidence type="ECO:0000256" key="9">
    <source>
        <dbReference type="ARBA" id="ARBA00022741"/>
    </source>
</evidence>
<evidence type="ECO:0000256" key="4">
    <source>
        <dbReference type="ARBA" id="ARBA00022475"/>
    </source>
</evidence>
<keyword evidence="12 15" id="KW-1133">Transmembrane helix</keyword>
<feature type="transmembrane region" description="Helical" evidence="15">
    <location>
        <begin position="157"/>
        <end position="181"/>
    </location>
</feature>
<dbReference type="Proteomes" id="UP000248090">
    <property type="component" value="Unassembled WGS sequence"/>
</dbReference>
<name>A0ABX5M5V6_9GAMM</name>
<evidence type="ECO:0000256" key="5">
    <source>
        <dbReference type="ARBA" id="ARBA00022519"/>
    </source>
</evidence>
<feature type="transmembrane region" description="Helical" evidence="15">
    <location>
        <begin position="21"/>
        <end position="44"/>
    </location>
</feature>
<keyword evidence="6" id="KW-0597">Phosphoprotein</keyword>
<dbReference type="EMBL" id="LAPT01000002">
    <property type="protein sequence ID" value="PXF33063.1"/>
    <property type="molecule type" value="Genomic_DNA"/>
</dbReference>
<dbReference type="SMART" id="SM00388">
    <property type="entry name" value="HisKA"/>
    <property type="match status" value="1"/>
</dbReference>
<evidence type="ECO:0000256" key="3">
    <source>
        <dbReference type="ARBA" id="ARBA00012438"/>
    </source>
</evidence>
<keyword evidence="7" id="KW-0808">Transferase</keyword>
<dbReference type="PRINTS" id="PR00344">
    <property type="entry name" value="BCTRLSENSOR"/>
</dbReference>
<dbReference type="SMART" id="SM00387">
    <property type="entry name" value="HATPase_c"/>
    <property type="match status" value="1"/>
</dbReference>
<dbReference type="InterPro" id="IPR004358">
    <property type="entry name" value="Sig_transdc_His_kin-like_C"/>
</dbReference>
<keyword evidence="9" id="KW-0547">Nucleotide-binding</keyword>
<comment type="catalytic activity">
    <reaction evidence="1">
        <text>ATP + protein L-histidine = ADP + protein N-phospho-L-histidine.</text>
        <dbReference type="EC" id="2.7.13.3"/>
    </reaction>
</comment>
<dbReference type="CDD" id="cd06225">
    <property type="entry name" value="HAMP"/>
    <property type="match status" value="1"/>
</dbReference>
<keyword evidence="8 15" id="KW-0812">Transmembrane</keyword>
<dbReference type="RefSeq" id="WP_110185573.1">
    <property type="nucleotide sequence ID" value="NZ_CP177354.1"/>
</dbReference>
<feature type="domain" description="Histidine kinase" evidence="16">
    <location>
        <begin position="243"/>
        <end position="439"/>
    </location>
</feature>
<evidence type="ECO:0000259" key="16">
    <source>
        <dbReference type="PROSITE" id="PS50109"/>
    </source>
</evidence>
<reference evidence="18 19" key="1">
    <citation type="submission" date="2015-03" db="EMBL/GenBank/DDBJ databases">
        <authorList>
            <person name="Krishnan R."/>
            <person name="Midha S."/>
            <person name="Patil P.B."/>
            <person name="Rameshkumar N."/>
        </authorList>
    </citation>
    <scope>NUCLEOTIDE SEQUENCE [LARGE SCALE GENOMIC DNA]</scope>
    <source>
        <strain evidence="18 19">L1E11</strain>
    </source>
</reference>
<dbReference type="Pfam" id="PF00512">
    <property type="entry name" value="HisKA"/>
    <property type="match status" value="1"/>
</dbReference>
<dbReference type="SUPFAM" id="SSF55874">
    <property type="entry name" value="ATPase domain of HSP90 chaperone/DNA topoisomerase II/histidine kinase"/>
    <property type="match status" value="1"/>
</dbReference>
<proteinExistence type="predicted"/>
<dbReference type="InterPro" id="IPR050980">
    <property type="entry name" value="2C_sensor_his_kinase"/>
</dbReference>
<keyword evidence="5" id="KW-0997">Cell inner membrane</keyword>
<keyword evidence="10" id="KW-0418">Kinase</keyword>
<dbReference type="InterPro" id="IPR036890">
    <property type="entry name" value="HATPase_C_sf"/>
</dbReference>
<dbReference type="CDD" id="cd00082">
    <property type="entry name" value="HisKA"/>
    <property type="match status" value="1"/>
</dbReference>
<dbReference type="Gene3D" id="3.30.565.10">
    <property type="entry name" value="Histidine kinase-like ATPase, C-terminal domain"/>
    <property type="match status" value="1"/>
</dbReference>
<evidence type="ECO:0000256" key="8">
    <source>
        <dbReference type="ARBA" id="ARBA00022692"/>
    </source>
</evidence>
<evidence type="ECO:0000256" key="11">
    <source>
        <dbReference type="ARBA" id="ARBA00022840"/>
    </source>
</evidence>
<keyword evidence="14 15" id="KW-0472">Membrane</keyword>
<keyword evidence="13" id="KW-0902">Two-component regulatory system</keyword>
<dbReference type="InterPro" id="IPR003594">
    <property type="entry name" value="HATPase_dom"/>
</dbReference>
<dbReference type="InterPro" id="IPR003660">
    <property type="entry name" value="HAMP_dom"/>
</dbReference>
<dbReference type="Gene3D" id="1.10.287.130">
    <property type="match status" value="1"/>
</dbReference>
<dbReference type="PANTHER" id="PTHR44936">
    <property type="entry name" value="SENSOR PROTEIN CREC"/>
    <property type="match status" value="1"/>
</dbReference>
<evidence type="ECO:0000256" key="6">
    <source>
        <dbReference type="ARBA" id="ARBA00022553"/>
    </source>
</evidence>
<evidence type="ECO:0000256" key="13">
    <source>
        <dbReference type="ARBA" id="ARBA00023012"/>
    </source>
</evidence>
<sequence length="439" mass="49733">MPQWTNAERWPRFLRWAVHSLFARHLWVLIALILFAQISSLTIFREAVEKPMTRELVSLVGRQLQSVRAGLQALPPFERKRFIMAYNEQAKRSEPRTGGMFTVPALQRMLVHRASRMLRQYGMELLVRREEPGYIWIKVELDGQQYWMLATASELPLGLSAMTLAIWLTAMVLAIVGALWTQQLLHKPLKRLVQASRQLGQGQPIEPLPEKGPTEVVEVSRSFNQMTRALMEQEKERTLMLAGVSHDLRTPLTKMRLAAEIMEDIADEELIVSMRQSCRQMDSIIDQFMDMARIGEGEELAPGDLVYLVEDAVSLMDMPIRCDLQPLPPVRLKPQAMQRVVINLLENARRYARPEFVVATWQEGERVYLAVTDQGPGIPEEKMGAMFTPFVRGNQARSGVPGAGLGLAIVQKIVHQHGGEVSLHNRPEGGLEVRISLPA</sequence>
<comment type="subcellular location">
    <subcellularLocation>
        <location evidence="2">Cell inner membrane</location>
        <topology evidence="2">Multi-pass membrane protein</topology>
    </subcellularLocation>
</comment>
<dbReference type="InterPro" id="IPR005467">
    <property type="entry name" value="His_kinase_dom"/>
</dbReference>
<dbReference type="SUPFAM" id="SSF47384">
    <property type="entry name" value="Homodimeric domain of signal transducing histidine kinase"/>
    <property type="match status" value="1"/>
</dbReference>
<feature type="domain" description="HAMP" evidence="17">
    <location>
        <begin position="183"/>
        <end position="235"/>
    </location>
</feature>
<organism evidence="18 19">
    <name type="scientific">Pokkaliibacter plantistimulans</name>
    <dbReference type="NCBI Taxonomy" id="1635171"/>
    <lineage>
        <taxon>Bacteria</taxon>
        <taxon>Pseudomonadati</taxon>
        <taxon>Pseudomonadota</taxon>
        <taxon>Gammaproteobacteria</taxon>
        <taxon>Oceanospirillales</taxon>
        <taxon>Balneatrichaceae</taxon>
        <taxon>Pokkaliibacter</taxon>
    </lineage>
</organism>
<keyword evidence="11" id="KW-0067">ATP-binding</keyword>
<dbReference type="PROSITE" id="PS50109">
    <property type="entry name" value="HIS_KIN"/>
    <property type="match status" value="1"/>
</dbReference>
<dbReference type="InterPro" id="IPR036097">
    <property type="entry name" value="HisK_dim/P_sf"/>
</dbReference>
<keyword evidence="4" id="KW-1003">Cell membrane</keyword>
<evidence type="ECO:0000256" key="14">
    <source>
        <dbReference type="ARBA" id="ARBA00023136"/>
    </source>
</evidence>
<dbReference type="PANTHER" id="PTHR44936:SF5">
    <property type="entry name" value="SENSOR HISTIDINE KINASE ENVZ"/>
    <property type="match status" value="1"/>
</dbReference>
<dbReference type="InterPro" id="IPR003661">
    <property type="entry name" value="HisK_dim/P_dom"/>
</dbReference>
<evidence type="ECO:0000313" key="19">
    <source>
        <dbReference type="Proteomes" id="UP000248090"/>
    </source>
</evidence>
<evidence type="ECO:0000256" key="1">
    <source>
        <dbReference type="ARBA" id="ARBA00000085"/>
    </source>
</evidence>
<dbReference type="PROSITE" id="PS50885">
    <property type="entry name" value="HAMP"/>
    <property type="match status" value="1"/>
</dbReference>
<dbReference type="Pfam" id="PF02518">
    <property type="entry name" value="HATPase_c"/>
    <property type="match status" value="1"/>
</dbReference>
<dbReference type="Pfam" id="PF00672">
    <property type="entry name" value="HAMP"/>
    <property type="match status" value="1"/>
</dbReference>
<dbReference type="Gene3D" id="6.10.340.10">
    <property type="match status" value="1"/>
</dbReference>
<evidence type="ECO:0000259" key="17">
    <source>
        <dbReference type="PROSITE" id="PS50885"/>
    </source>
</evidence>
<dbReference type="EC" id="2.7.13.3" evidence="3"/>
<accession>A0ABX5M5V6</accession>
<comment type="caution">
    <text evidence="18">The sequence shown here is derived from an EMBL/GenBank/DDBJ whole genome shotgun (WGS) entry which is preliminary data.</text>
</comment>
<evidence type="ECO:0000256" key="12">
    <source>
        <dbReference type="ARBA" id="ARBA00022989"/>
    </source>
</evidence>
<protein>
    <recommendedName>
        <fullName evidence="3">histidine kinase</fullName>
        <ecNumber evidence="3">2.7.13.3</ecNumber>
    </recommendedName>
</protein>
<evidence type="ECO:0000313" key="18">
    <source>
        <dbReference type="EMBL" id="PXF33063.1"/>
    </source>
</evidence>
<evidence type="ECO:0000256" key="10">
    <source>
        <dbReference type="ARBA" id="ARBA00022777"/>
    </source>
</evidence>